<dbReference type="RefSeq" id="XP_001586415.1">
    <property type="nucleotide sequence ID" value="XM_001586365.1"/>
</dbReference>
<dbReference type="Proteomes" id="UP000001312">
    <property type="component" value="Unassembled WGS sequence"/>
</dbReference>
<dbReference type="EMBL" id="CH476641">
    <property type="protein sequence ID" value="EDN97548.1"/>
    <property type="molecule type" value="Genomic_DNA"/>
</dbReference>
<dbReference type="GeneID" id="5482478"/>
<evidence type="ECO:0000313" key="2">
    <source>
        <dbReference type="Proteomes" id="UP000001312"/>
    </source>
</evidence>
<organism evidence="1 2">
    <name type="scientific">Sclerotinia sclerotiorum (strain ATCC 18683 / 1980 / Ss-1)</name>
    <name type="common">White mold</name>
    <name type="synonym">Whetzelinia sclerotiorum</name>
    <dbReference type="NCBI Taxonomy" id="665079"/>
    <lineage>
        <taxon>Eukaryota</taxon>
        <taxon>Fungi</taxon>
        <taxon>Dikarya</taxon>
        <taxon>Ascomycota</taxon>
        <taxon>Pezizomycotina</taxon>
        <taxon>Leotiomycetes</taxon>
        <taxon>Helotiales</taxon>
        <taxon>Sclerotiniaceae</taxon>
        <taxon>Sclerotinia</taxon>
    </lineage>
</organism>
<dbReference type="InParanoid" id="A7F477"/>
<evidence type="ECO:0000313" key="1">
    <source>
        <dbReference type="EMBL" id="EDN97548.1"/>
    </source>
</evidence>
<dbReference type="AlphaFoldDB" id="A7F477"/>
<accession>A7F477</accession>
<reference evidence="2" key="1">
    <citation type="journal article" date="2011" name="PLoS Genet.">
        <title>Genomic analysis of the necrotrophic fungal pathogens Sclerotinia sclerotiorum and Botrytis cinerea.</title>
        <authorList>
            <person name="Amselem J."/>
            <person name="Cuomo C.A."/>
            <person name="van Kan J.A."/>
            <person name="Viaud M."/>
            <person name="Benito E.P."/>
            <person name="Couloux A."/>
            <person name="Coutinho P.M."/>
            <person name="de Vries R.P."/>
            <person name="Dyer P.S."/>
            <person name="Fillinger S."/>
            <person name="Fournier E."/>
            <person name="Gout L."/>
            <person name="Hahn M."/>
            <person name="Kohn L."/>
            <person name="Lapalu N."/>
            <person name="Plummer K.M."/>
            <person name="Pradier J.M."/>
            <person name="Quevillon E."/>
            <person name="Sharon A."/>
            <person name="Simon A."/>
            <person name="ten Have A."/>
            <person name="Tudzynski B."/>
            <person name="Tudzynski P."/>
            <person name="Wincker P."/>
            <person name="Andrew M."/>
            <person name="Anthouard V."/>
            <person name="Beever R.E."/>
            <person name="Beffa R."/>
            <person name="Benoit I."/>
            <person name="Bouzid O."/>
            <person name="Brault B."/>
            <person name="Chen Z."/>
            <person name="Choquer M."/>
            <person name="Collemare J."/>
            <person name="Cotton P."/>
            <person name="Danchin E.G."/>
            <person name="Da Silva C."/>
            <person name="Gautier A."/>
            <person name="Giraud C."/>
            <person name="Giraud T."/>
            <person name="Gonzalez C."/>
            <person name="Grossetete S."/>
            <person name="Guldener U."/>
            <person name="Henrissat B."/>
            <person name="Howlett B.J."/>
            <person name="Kodira C."/>
            <person name="Kretschmer M."/>
            <person name="Lappartient A."/>
            <person name="Leroch M."/>
            <person name="Levis C."/>
            <person name="Mauceli E."/>
            <person name="Neuveglise C."/>
            <person name="Oeser B."/>
            <person name="Pearson M."/>
            <person name="Poulain J."/>
            <person name="Poussereau N."/>
            <person name="Quesneville H."/>
            <person name="Rascle C."/>
            <person name="Schumacher J."/>
            <person name="Segurens B."/>
            <person name="Sexton A."/>
            <person name="Silva E."/>
            <person name="Sirven C."/>
            <person name="Soanes D.M."/>
            <person name="Talbot N.J."/>
            <person name="Templeton M."/>
            <person name="Yandava C."/>
            <person name="Yarden O."/>
            <person name="Zeng Q."/>
            <person name="Rollins J.A."/>
            <person name="Lebrun M.H."/>
            <person name="Dickman M."/>
        </authorList>
    </citation>
    <scope>NUCLEOTIDE SEQUENCE [LARGE SCALE GENOMIC DNA]</scope>
    <source>
        <strain evidence="2">ATCC 18683 / 1980 / Ss-1</strain>
    </source>
</reference>
<dbReference type="HOGENOM" id="CLU_1262194_0_0_1"/>
<name>A7F477_SCLS1</name>
<sequence length="219" mass="24956">MPFRKIFRMTTFLREIMLQAAETRKMFQSSAQLDGFDIDLGQASHAQWMPSNVTLRKWNMFEDVPSDLIDVKYEYPLVSNRAVLNLSFPVEPGGYLQWDEVDQMGKQIVKVSKETRSDGINKMFRVDIPEGVKGSDDWQRDLSSMLASEGFNSVQRYQFDPPATTVRYWHDILAWDEFLTNTLGPKAQQALVVADEGSHEARNGAAISMPILVWVAQAC</sequence>
<protein>
    <submittedName>
        <fullName evidence="1">Uncharacterized protein</fullName>
    </submittedName>
</protein>
<proteinExistence type="predicted"/>
<gene>
    <name evidence="1" type="ORF">SS1G_12399</name>
</gene>
<keyword evidence="2" id="KW-1185">Reference proteome</keyword>
<dbReference type="KEGG" id="ssl:SS1G_12399"/>